<dbReference type="EMBL" id="AC144742">
    <property type="protein sequence ID" value="AAV44107.1"/>
    <property type="molecule type" value="Genomic_DNA"/>
</dbReference>
<evidence type="ECO:0000313" key="2">
    <source>
        <dbReference type="Proteomes" id="UP000000763"/>
    </source>
</evidence>
<dbReference type="AlphaFoldDB" id="Q5W650"/>
<reference evidence="2" key="1">
    <citation type="journal article" date="2005" name="Nature">
        <title>The map-based sequence of the rice genome.</title>
        <authorList>
            <consortium name="International rice genome sequencing project (IRGSP)"/>
            <person name="Matsumoto T."/>
            <person name="Wu J."/>
            <person name="Kanamori H."/>
            <person name="Katayose Y."/>
            <person name="Fujisawa M."/>
            <person name="Namiki N."/>
            <person name="Mizuno H."/>
            <person name="Yamamoto K."/>
            <person name="Antonio B.A."/>
            <person name="Baba T."/>
            <person name="Sakata K."/>
            <person name="Nagamura Y."/>
            <person name="Aoki H."/>
            <person name="Arikawa K."/>
            <person name="Arita K."/>
            <person name="Bito T."/>
            <person name="Chiden Y."/>
            <person name="Fujitsuka N."/>
            <person name="Fukunaka R."/>
            <person name="Hamada M."/>
            <person name="Harada C."/>
            <person name="Hayashi A."/>
            <person name="Hijishita S."/>
            <person name="Honda M."/>
            <person name="Hosokawa S."/>
            <person name="Ichikawa Y."/>
            <person name="Idonuma A."/>
            <person name="Iijima M."/>
            <person name="Ikeda M."/>
            <person name="Ikeno M."/>
            <person name="Ito K."/>
            <person name="Ito S."/>
            <person name="Ito T."/>
            <person name="Ito Y."/>
            <person name="Ito Y."/>
            <person name="Iwabuchi A."/>
            <person name="Kamiya K."/>
            <person name="Karasawa W."/>
            <person name="Kurita K."/>
            <person name="Katagiri S."/>
            <person name="Kikuta A."/>
            <person name="Kobayashi H."/>
            <person name="Kobayashi N."/>
            <person name="Machita K."/>
            <person name="Maehara T."/>
            <person name="Masukawa M."/>
            <person name="Mizubayashi T."/>
            <person name="Mukai Y."/>
            <person name="Nagasaki H."/>
            <person name="Nagata Y."/>
            <person name="Naito S."/>
            <person name="Nakashima M."/>
            <person name="Nakama Y."/>
            <person name="Nakamichi Y."/>
            <person name="Nakamura M."/>
            <person name="Meguro A."/>
            <person name="Negishi M."/>
            <person name="Ohta I."/>
            <person name="Ohta T."/>
            <person name="Okamoto M."/>
            <person name="Ono N."/>
            <person name="Saji S."/>
            <person name="Sakaguchi M."/>
            <person name="Sakai K."/>
            <person name="Shibata M."/>
            <person name="Shimokawa T."/>
            <person name="Song J."/>
            <person name="Takazaki Y."/>
            <person name="Terasawa K."/>
            <person name="Tsugane M."/>
            <person name="Tsuji K."/>
            <person name="Ueda S."/>
            <person name="Waki K."/>
            <person name="Yamagata H."/>
            <person name="Yamamoto M."/>
            <person name="Yamamoto S."/>
            <person name="Yamane H."/>
            <person name="Yoshiki S."/>
            <person name="Yoshihara R."/>
            <person name="Yukawa K."/>
            <person name="Zhong H."/>
            <person name="Yano M."/>
            <person name="Yuan Q."/>
            <person name="Ouyang S."/>
            <person name="Liu J."/>
            <person name="Jones K.M."/>
            <person name="Gansberger K."/>
            <person name="Moffat K."/>
            <person name="Hill J."/>
            <person name="Bera J."/>
            <person name="Fadrosh D."/>
            <person name="Jin S."/>
            <person name="Johri S."/>
            <person name="Kim M."/>
            <person name="Overton L."/>
            <person name="Reardon M."/>
            <person name="Tsitrin T."/>
            <person name="Vuong H."/>
            <person name="Weaver B."/>
            <person name="Ciecko A."/>
            <person name="Tallon L."/>
            <person name="Jackson J."/>
            <person name="Pai G."/>
            <person name="Aken S.V."/>
            <person name="Utterback T."/>
            <person name="Reidmuller S."/>
            <person name="Feldblyum T."/>
            <person name="Hsiao J."/>
            <person name="Zismann V."/>
            <person name="Iobst S."/>
            <person name="de Vazeille A.R."/>
            <person name="Buell C.R."/>
            <person name="Ying K."/>
            <person name="Li Y."/>
            <person name="Lu T."/>
            <person name="Huang Y."/>
            <person name="Zhao Q."/>
            <person name="Feng Q."/>
            <person name="Zhang L."/>
            <person name="Zhu J."/>
            <person name="Weng Q."/>
            <person name="Mu J."/>
            <person name="Lu Y."/>
            <person name="Fan D."/>
            <person name="Liu Y."/>
            <person name="Guan J."/>
            <person name="Zhang Y."/>
            <person name="Yu S."/>
            <person name="Liu X."/>
            <person name="Zhang Y."/>
            <person name="Hong G."/>
            <person name="Han B."/>
            <person name="Choisne N."/>
            <person name="Demange N."/>
            <person name="Orjeda G."/>
            <person name="Samain S."/>
            <person name="Cattolico L."/>
            <person name="Pelletier E."/>
            <person name="Couloux A."/>
            <person name="Segurens B."/>
            <person name="Wincker P."/>
            <person name="D'Hont A."/>
            <person name="Scarpelli C."/>
            <person name="Weissenbach J."/>
            <person name="Salanoubat M."/>
            <person name="Quetier F."/>
            <person name="Yu Y."/>
            <person name="Kim H.R."/>
            <person name="Rambo T."/>
            <person name="Currie J."/>
            <person name="Collura K."/>
            <person name="Luo M."/>
            <person name="Yang T."/>
            <person name="Ammiraju J.S.S."/>
            <person name="Engler F."/>
            <person name="Soderlund C."/>
            <person name="Wing R.A."/>
            <person name="Palmer L.E."/>
            <person name="de la Bastide M."/>
            <person name="Spiegel L."/>
            <person name="Nascimento L."/>
            <person name="Zutavern T."/>
            <person name="O'Shaughnessy A."/>
            <person name="Dike S."/>
            <person name="Dedhia N."/>
            <person name="Preston R."/>
            <person name="Balija V."/>
            <person name="McCombie W.R."/>
            <person name="Chow T."/>
            <person name="Chen H."/>
            <person name="Chung M."/>
            <person name="Chen C."/>
            <person name="Shaw J."/>
            <person name="Wu H."/>
            <person name="Hsiao K."/>
            <person name="Chao Y."/>
            <person name="Chu M."/>
            <person name="Cheng C."/>
            <person name="Hour A."/>
            <person name="Lee P."/>
            <person name="Lin S."/>
            <person name="Lin Y."/>
            <person name="Liou J."/>
            <person name="Liu S."/>
            <person name="Hsing Y."/>
            <person name="Raghuvanshi S."/>
            <person name="Mohanty A."/>
            <person name="Bharti A.K."/>
            <person name="Gaur A."/>
            <person name="Gupta V."/>
            <person name="Kumar D."/>
            <person name="Ravi V."/>
            <person name="Vij S."/>
            <person name="Kapur A."/>
            <person name="Khurana P."/>
            <person name="Khurana P."/>
            <person name="Khurana J.P."/>
            <person name="Tyagi A.K."/>
            <person name="Gaikwad K."/>
            <person name="Singh A."/>
            <person name="Dalal V."/>
            <person name="Srivastava S."/>
            <person name="Dixit A."/>
            <person name="Pal A.K."/>
            <person name="Ghazi I.A."/>
            <person name="Yadav M."/>
            <person name="Pandit A."/>
            <person name="Bhargava A."/>
            <person name="Sureshbabu K."/>
            <person name="Batra K."/>
            <person name="Sharma T.R."/>
            <person name="Mohapatra T."/>
            <person name="Singh N.K."/>
            <person name="Messing J."/>
            <person name="Nelson A.B."/>
            <person name="Fuks G."/>
            <person name="Kavchok S."/>
            <person name="Keizer G."/>
            <person name="Linton E."/>
            <person name="Llaca V."/>
            <person name="Song R."/>
            <person name="Tanyolac B."/>
            <person name="Young S."/>
            <person name="Ho-Il K."/>
            <person name="Hahn J.H."/>
            <person name="Sangsakoo G."/>
            <person name="Vanavichit A."/>
            <person name="de Mattos Luiz.A.T."/>
            <person name="Zimmer P.D."/>
            <person name="Malone G."/>
            <person name="Dellagostin O."/>
            <person name="de Oliveira A.C."/>
            <person name="Bevan M."/>
            <person name="Bancroft I."/>
            <person name="Minx P."/>
            <person name="Cordum H."/>
            <person name="Wilson R."/>
            <person name="Cheng Z."/>
            <person name="Jin W."/>
            <person name="Jiang J."/>
            <person name="Leong S.A."/>
            <person name="Iwama H."/>
            <person name="Gojobori T."/>
            <person name="Itoh T."/>
            <person name="Niimura Y."/>
            <person name="Fujii Y."/>
            <person name="Habara T."/>
            <person name="Sakai H."/>
            <person name="Sato Y."/>
            <person name="Wilson G."/>
            <person name="Kumar K."/>
            <person name="McCouch S."/>
            <person name="Juretic N."/>
            <person name="Hoen D."/>
            <person name="Wright S."/>
            <person name="Bruskiewich R."/>
            <person name="Bureau T."/>
            <person name="Miyao A."/>
            <person name="Hirochika H."/>
            <person name="Nishikawa T."/>
            <person name="Kadowaki K."/>
            <person name="Sugiura M."/>
            <person name="Burr B."/>
            <person name="Sasaki T."/>
        </authorList>
    </citation>
    <scope>NUCLEOTIDE SEQUENCE [LARGE SCALE GENOMIC DNA]</scope>
    <source>
        <strain evidence="2">cv. Nipponbare</strain>
    </source>
</reference>
<evidence type="ECO:0000313" key="1">
    <source>
        <dbReference type="EMBL" id="AAV44107.1"/>
    </source>
</evidence>
<gene>
    <name evidence="1" type="ORF">OSJNBb0052F16.12</name>
</gene>
<sequence>MQGSNRRSLLPSLIPLPRRLLIREEAATTAARVAPAPPPRSPEK</sequence>
<dbReference type="Proteomes" id="UP000000763">
    <property type="component" value="Chromosome 5"/>
</dbReference>
<proteinExistence type="predicted"/>
<reference evidence="2" key="2">
    <citation type="journal article" date="2008" name="Nucleic Acids Res.">
        <title>The rice annotation project database (RAP-DB): 2008 update.</title>
        <authorList>
            <consortium name="The rice annotation project (RAP)"/>
        </authorList>
    </citation>
    <scope>GENOME REANNOTATION</scope>
    <source>
        <strain evidence="2">cv. Nipponbare</strain>
    </source>
</reference>
<organism evidence="1 2">
    <name type="scientific">Oryza sativa subsp. japonica</name>
    <name type="common">Rice</name>
    <dbReference type="NCBI Taxonomy" id="39947"/>
    <lineage>
        <taxon>Eukaryota</taxon>
        <taxon>Viridiplantae</taxon>
        <taxon>Streptophyta</taxon>
        <taxon>Embryophyta</taxon>
        <taxon>Tracheophyta</taxon>
        <taxon>Spermatophyta</taxon>
        <taxon>Magnoliopsida</taxon>
        <taxon>Liliopsida</taxon>
        <taxon>Poales</taxon>
        <taxon>Poaceae</taxon>
        <taxon>BOP clade</taxon>
        <taxon>Oryzoideae</taxon>
        <taxon>Oryzeae</taxon>
        <taxon>Oryzinae</taxon>
        <taxon>Oryza</taxon>
        <taxon>Oryza sativa</taxon>
    </lineage>
</organism>
<accession>Q5W650</accession>
<protein>
    <submittedName>
        <fullName evidence="1">Uncharacterized protein</fullName>
    </submittedName>
</protein>
<name>Q5W650_ORYSJ</name>